<accession>A0A7S1TD82</accession>
<evidence type="ECO:0000256" key="1">
    <source>
        <dbReference type="SAM" id="MobiDB-lite"/>
    </source>
</evidence>
<evidence type="ECO:0000313" key="2">
    <source>
        <dbReference type="EMBL" id="CAD9232489.1"/>
    </source>
</evidence>
<dbReference type="EMBL" id="HBGH01008334">
    <property type="protein sequence ID" value="CAD9232489.1"/>
    <property type="molecule type" value="Transcribed_RNA"/>
</dbReference>
<feature type="compositionally biased region" description="Basic and acidic residues" evidence="1">
    <location>
        <begin position="88"/>
        <end position="101"/>
    </location>
</feature>
<sequence>MRQAFARLWRLDRCEINVHRESRRDTQRREEERVVSCWDPLQNPACQDRNLSRELPLLRVRHQTTPPNQRHCLSKSRLFAQSEQPDISSREGRLCPSEERG</sequence>
<feature type="region of interest" description="Disordered" evidence="1">
    <location>
        <begin position="61"/>
        <end position="101"/>
    </location>
</feature>
<reference evidence="2" key="1">
    <citation type="submission" date="2021-01" db="EMBL/GenBank/DDBJ databases">
        <authorList>
            <person name="Corre E."/>
            <person name="Pelletier E."/>
            <person name="Niang G."/>
            <person name="Scheremetjew M."/>
            <person name="Finn R."/>
            <person name="Kale V."/>
            <person name="Holt S."/>
            <person name="Cochrane G."/>
            <person name="Meng A."/>
            <person name="Brown T."/>
            <person name="Cohen L."/>
        </authorList>
    </citation>
    <scope>NUCLEOTIDE SEQUENCE</scope>
    <source>
        <strain evidence="2">SAG 36.94</strain>
    </source>
</reference>
<organism evidence="2">
    <name type="scientific">Compsopogon caeruleus</name>
    <dbReference type="NCBI Taxonomy" id="31354"/>
    <lineage>
        <taxon>Eukaryota</taxon>
        <taxon>Rhodophyta</taxon>
        <taxon>Compsopogonophyceae</taxon>
        <taxon>Compsopogonales</taxon>
        <taxon>Compsopogonaceae</taxon>
        <taxon>Compsopogon</taxon>
    </lineage>
</organism>
<gene>
    <name evidence="2" type="ORF">CCAE0312_LOCUS4571</name>
</gene>
<proteinExistence type="predicted"/>
<dbReference type="AlphaFoldDB" id="A0A7S1TD82"/>
<protein>
    <submittedName>
        <fullName evidence="2">Uncharacterized protein</fullName>
    </submittedName>
</protein>
<name>A0A7S1TD82_9RHOD</name>